<gene>
    <name evidence="1" type="ORF">LCGC14_1268100</name>
</gene>
<sequence>MSKAPIETLGEALPKEQARVREIWGHYKEIGQAGAFGAAMIEQDLRRADEAVMSGDLVEMILAYNTLKDIKE</sequence>
<evidence type="ECO:0000313" key="1">
    <source>
        <dbReference type="EMBL" id="KKM87512.1"/>
    </source>
</evidence>
<dbReference type="AlphaFoldDB" id="A0A0F9P212"/>
<reference evidence="1" key="1">
    <citation type="journal article" date="2015" name="Nature">
        <title>Complex archaea that bridge the gap between prokaryotes and eukaryotes.</title>
        <authorList>
            <person name="Spang A."/>
            <person name="Saw J.H."/>
            <person name="Jorgensen S.L."/>
            <person name="Zaremba-Niedzwiedzka K."/>
            <person name="Martijn J."/>
            <person name="Lind A.E."/>
            <person name="van Eijk R."/>
            <person name="Schleper C."/>
            <person name="Guy L."/>
            <person name="Ettema T.J."/>
        </authorList>
    </citation>
    <scope>NUCLEOTIDE SEQUENCE</scope>
</reference>
<organism evidence="1">
    <name type="scientific">marine sediment metagenome</name>
    <dbReference type="NCBI Taxonomy" id="412755"/>
    <lineage>
        <taxon>unclassified sequences</taxon>
        <taxon>metagenomes</taxon>
        <taxon>ecological metagenomes</taxon>
    </lineage>
</organism>
<protein>
    <submittedName>
        <fullName evidence="1">Uncharacterized protein</fullName>
    </submittedName>
</protein>
<name>A0A0F9P212_9ZZZZ</name>
<proteinExistence type="predicted"/>
<dbReference type="EMBL" id="LAZR01007091">
    <property type="protein sequence ID" value="KKM87512.1"/>
    <property type="molecule type" value="Genomic_DNA"/>
</dbReference>
<comment type="caution">
    <text evidence="1">The sequence shown here is derived from an EMBL/GenBank/DDBJ whole genome shotgun (WGS) entry which is preliminary data.</text>
</comment>
<accession>A0A0F9P212</accession>